<organism evidence="2 3">
    <name type="scientific">Rhizophlyctis rosea</name>
    <dbReference type="NCBI Taxonomy" id="64517"/>
    <lineage>
        <taxon>Eukaryota</taxon>
        <taxon>Fungi</taxon>
        <taxon>Fungi incertae sedis</taxon>
        <taxon>Chytridiomycota</taxon>
        <taxon>Chytridiomycota incertae sedis</taxon>
        <taxon>Chytridiomycetes</taxon>
        <taxon>Rhizophlyctidales</taxon>
        <taxon>Rhizophlyctidaceae</taxon>
        <taxon>Rhizophlyctis</taxon>
    </lineage>
</organism>
<dbReference type="Proteomes" id="UP001212841">
    <property type="component" value="Unassembled WGS sequence"/>
</dbReference>
<evidence type="ECO:0000313" key="2">
    <source>
        <dbReference type="EMBL" id="KAJ3054273.1"/>
    </source>
</evidence>
<evidence type="ECO:0000313" key="3">
    <source>
        <dbReference type="Proteomes" id="UP001212841"/>
    </source>
</evidence>
<dbReference type="EMBL" id="JADGJD010000147">
    <property type="protein sequence ID" value="KAJ3054273.1"/>
    <property type="molecule type" value="Genomic_DNA"/>
</dbReference>
<feature type="region of interest" description="Disordered" evidence="1">
    <location>
        <begin position="1"/>
        <end position="23"/>
    </location>
</feature>
<proteinExistence type="predicted"/>
<keyword evidence="3" id="KW-1185">Reference proteome</keyword>
<comment type="caution">
    <text evidence="2">The sequence shown here is derived from an EMBL/GenBank/DDBJ whole genome shotgun (WGS) entry which is preliminary data.</text>
</comment>
<accession>A0AAD5SH77</accession>
<protein>
    <submittedName>
        <fullName evidence="2">Uncharacterized protein</fullName>
    </submittedName>
</protein>
<gene>
    <name evidence="2" type="ORF">HK097_002210</name>
</gene>
<evidence type="ECO:0000256" key="1">
    <source>
        <dbReference type="SAM" id="MobiDB-lite"/>
    </source>
</evidence>
<dbReference type="AlphaFoldDB" id="A0AAD5SH77"/>
<reference evidence="2" key="1">
    <citation type="submission" date="2020-05" db="EMBL/GenBank/DDBJ databases">
        <title>Phylogenomic resolution of chytrid fungi.</title>
        <authorList>
            <person name="Stajich J.E."/>
            <person name="Amses K."/>
            <person name="Simmons R."/>
            <person name="Seto K."/>
            <person name="Myers J."/>
            <person name="Bonds A."/>
            <person name="Quandt C.A."/>
            <person name="Barry K."/>
            <person name="Liu P."/>
            <person name="Grigoriev I."/>
            <person name="Longcore J.E."/>
            <person name="James T.Y."/>
        </authorList>
    </citation>
    <scope>NUCLEOTIDE SEQUENCE</scope>
    <source>
        <strain evidence="2">JEL0318</strain>
    </source>
</reference>
<name>A0AAD5SH77_9FUNG</name>
<sequence>MSQPFIPSIRARHPKATGGPKETTRVSEENTAIKLLFPHSYDILALTNALENACKPNGQKYAKGTKDNWVKVLCVYDLATDEELLELYRCFCTPASHPKSQMFHDAILNHLPKDVAASYIRQLLQPLKEWRDAYSKKKAKNAKIPEVKEETEAIRKEDWIHFSEIERMFNECKEKGSVLFWGFIGAQMVSDKMLRADLCTVRIDGQGNCTYQDGQFKRKVTNKTKKKNVVVTVRPDVRILLDNLVEWQKVQGSGYLFGYKDSDEMREKLIVPNLRHYFGKKPTINTLRSIINTYMAQLWILDGSKGSTRDDYIAKPFDHSADEAYQTYIFEDLFDATLTRQ</sequence>